<dbReference type="PROSITE" id="PS50005">
    <property type="entry name" value="TPR"/>
    <property type="match status" value="1"/>
</dbReference>
<dbReference type="GO" id="GO:0006426">
    <property type="term" value="P:glycyl-tRNA aminoacylation"/>
    <property type="evidence" value="ECO:0007669"/>
    <property type="project" value="InterPro"/>
</dbReference>
<dbReference type="SUPFAM" id="SSF48452">
    <property type="entry name" value="TPR-like"/>
    <property type="match status" value="1"/>
</dbReference>
<keyword evidence="1" id="KW-0802">TPR repeat</keyword>
<protein>
    <submittedName>
        <fullName evidence="3">Tetratricopeptide repeat protein</fullName>
    </submittedName>
</protein>
<feature type="compositionally biased region" description="Basic and acidic residues" evidence="2">
    <location>
        <begin position="143"/>
        <end position="155"/>
    </location>
</feature>
<dbReference type="RefSeq" id="WP_254091699.1">
    <property type="nucleotide sequence ID" value="NZ_JAHESC010000026.1"/>
</dbReference>
<dbReference type="PROSITE" id="PS50293">
    <property type="entry name" value="TPR_REGION"/>
    <property type="match status" value="1"/>
</dbReference>
<dbReference type="EMBL" id="JAHESC010000026">
    <property type="protein sequence ID" value="MBT1688473.1"/>
    <property type="molecule type" value="Genomic_DNA"/>
</dbReference>
<dbReference type="Pfam" id="PF13414">
    <property type="entry name" value="TPR_11"/>
    <property type="match status" value="1"/>
</dbReference>
<dbReference type="GO" id="GO:0004820">
    <property type="term" value="F:glycine-tRNA ligase activity"/>
    <property type="evidence" value="ECO:0007669"/>
    <property type="project" value="InterPro"/>
</dbReference>
<feature type="region of interest" description="Disordered" evidence="2">
    <location>
        <begin position="143"/>
        <end position="164"/>
    </location>
</feature>
<dbReference type="GO" id="GO:0005524">
    <property type="term" value="F:ATP binding"/>
    <property type="evidence" value="ECO:0007669"/>
    <property type="project" value="InterPro"/>
</dbReference>
<dbReference type="AlphaFoldDB" id="A0AAP2DAL4"/>
<reference evidence="3 4" key="1">
    <citation type="submission" date="2021-05" db="EMBL/GenBank/DDBJ databases">
        <title>A Polyphasic approach of four new species of the genus Ohtaekwangia: Ohtaekwangia histidinii sp. nov., Ohtaekwangia cretensis sp. nov., Ohtaekwangia indiensis sp. nov., Ohtaekwangia reichenbachii sp. nov. from diverse environment.</title>
        <authorList>
            <person name="Octaviana S."/>
        </authorList>
    </citation>
    <scope>NUCLEOTIDE SEQUENCE [LARGE SCALE GENOMIC DNA]</scope>
    <source>
        <strain evidence="3 4">PWU37</strain>
    </source>
</reference>
<keyword evidence="4" id="KW-1185">Reference proteome</keyword>
<comment type="caution">
    <text evidence="3">The sequence shown here is derived from an EMBL/GenBank/DDBJ whole genome shotgun (WGS) entry which is preliminary data.</text>
</comment>
<gene>
    <name evidence="3" type="ORF">KK078_18020</name>
</gene>
<name>A0AAP2DAL4_9BACT</name>
<evidence type="ECO:0000313" key="3">
    <source>
        <dbReference type="EMBL" id="MBT1688473.1"/>
    </source>
</evidence>
<dbReference type="InterPro" id="IPR011990">
    <property type="entry name" value="TPR-like_helical_dom_sf"/>
</dbReference>
<dbReference type="SMART" id="SM00028">
    <property type="entry name" value="TPR"/>
    <property type="match status" value="2"/>
</dbReference>
<dbReference type="InterPro" id="IPR019734">
    <property type="entry name" value="TPR_rpt"/>
</dbReference>
<dbReference type="InterPro" id="IPR006194">
    <property type="entry name" value="Gly-tRNA-synth_heterodimer"/>
</dbReference>
<accession>A0AAP2DAL4</accession>
<dbReference type="Proteomes" id="UP001319180">
    <property type="component" value="Unassembled WGS sequence"/>
</dbReference>
<dbReference type="PROSITE" id="PS50861">
    <property type="entry name" value="AA_TRNA_LIGASE_II_GLYAB"/>
    <property type="match status" value="1"/>
</dbReference>
<evidence type="ECO:0000313" key="4">
    <source>
        <dbReference type="Proteomes" id="UP001319180"/>
    </source>
</evidence>
<dbReference type="Pfam" id="PF13432">
    <property type="entry name" value="TPR_16"/>
    <property type="match status" value="1"/>
</dbReference>
<evidence type="ECO:0000256" key="2">
    <source>
        <dbReference type="SAM" id="MobiDB-lite"/>
    </source>
</evidence>
<proteinExistence type="predicted"/>
<dbReference type="Gene3D" id="1.25.40.10">
    <property type="entry name" value="Tetratricopeptide repeat domain"/>
    <property type="match status" value="1"/>
</dbReference>
<organism evidence="3 4">
    <name type="scientific">Dawidia soli</name>
    <dbReference type="NCBI Taxonomy" id="2782352"/>
    <lineage>
        <taxon>Bacteria</taxon>
        <taxon>Pseudomonadati</taxon>
        <taxon>Bacteroidota</taxon>
        <taxon>Cytophagia</taxon>
        <taxon>Cytophagales</taxon>
        <taxon>Chryseotaleaceae</taxon>
        <taxon>Dawidia</taxon>
    </lineage>
</organism>
<dbReference type="GO" id="GO:0005737">
    <property type="term" value="C:cytoplasm"/>
    <property type="evidence" value="ECO:0007669"/>
    <property type="project" value="InterPro"/>
</dbReference>
<feature type="repeat" description="TPR" evidence="1">
    <location>
        <begin position="94"/>
        <end position="127"/>
    </location>
</feature>
<evidence type="ECO:0000256" key="1">
    <source>
        <dbReference type="PROSITE-ProRule" id="PRU00339"/>
    </source>
</evidence>
<sequence length="218" mass="24935">MNWLLVSIFLFAPAIDPVKTARINRTKTEARKAYTSGDYKTAVAKYRYLADTLDVVEDEAMLNLANAYYLLKDTAHAFTEYQALAGSDKTEVRSKAQQQLGVMHHQKGQYEEAMANFKAALKADPANADARYNYEMIKRKLDEKKKEEEKKKNQDQNKPQEPSAYAKRLKAQADALAARFQFRDAQTLMNEGAKKDPSVMYYKDFIDRLGEVVTIDKK</sequence>